<dbReference type="Pfam" id="PF02899">
    <property type="entry name" value="Phage_int_SAM_1"/>
    <property type="match status" value="1"/>
</dbReference>
<feature type="active site" evidence="9">
    <location>
        <position position="283"/>
    </location>
</feature>
<dbReference type="HAMAP" id="MF_01808">
    <property type="entry name" value="Recomb_XerC_XerD"/>
    <property type="match status" value="1"/>
</dbReference>
<evidence type="ECO:0000259" key="11">
    <source>
        <dbReference type="PROSITE" id="PS51898"/>
    </source>
</evidence>
<keyword evidence="5 9" id="KW-0229">DNA integration</keyword>
<dbReference type="GO" id="GO:0007059">
    <property type="term" value="P:chromosome segregation"/>
    <property type="evidence" value="ECO:0007669"/>
    <property type="project" value="UniProtKB-UniRule"/>
</dbReference>
<reference evidence="15" key="1">
    <citation type="submission" date="2019-02" db="EMBL/GenBank/DDBJ databases">
        <authorList>
            <person name="Gruber-Vodicka R. H."/>
            <person name="Seah K. B. B."/>
        </authorList>
    </citation>
    <scope>NUCLEOTIDE SEQUENCE</scope>
    <source>
        <strain evidence="14">BECK_BZ163</strain>
        <strain evidence="15">BECK_BZ164</strain>
        <strain evidence="13">BECK_BZ165</strain>
    </source>
</reference>
<comment type="function">
    <text evidence="9">Site-specific tyrosine recombinase, which acts by catalyzing the cutting and rejoining of the recombining DNA molecules. The XerC-XerD complex is essential to convert dimers of the bacterial chromosome into monomers to permit their segregation at cell division. It also contributes to the segregational stability of plasmids.</text>
</comment>
<feature type="region of interest" description="Disordered" evidence="10">
    <location>
        <begin position="1"/>
        <end position="20"/>
    </location>
</feature>
<comment type="similarity">
    <text evidence="9">Belongs to the 'phage' integrase family. XerC subfamily.</text>
</comment>
<gene>
    <name evidence="9" type="primary">xerC</name>
    <name evidence="14" type="ORF">BECKFM1743A_GA0114220_102232</name>
    <name evidence="15" type="ORF">BECKFM1743B_GA0114221_102132</name>
    <name evidence="13" type="ORF">BECKFM1743C_GA0114222_101952</name>
</gene>
<dbReference type="Gene3D" id="1.10.443.10">
    <property type="entry name" value="Intergrase catalytic core"/>
    <property type="match status" value="1"/>
</dbReference>
<evidence type="ECO:0000256" key="5">
    <source>
        <dbReference type="ARBA" id="ARBA00022908"/>
    </source>
</evidence>
<dbReference type="Pfam" id="PF00589">
    <property type="entry name" value="Phage_integrase"/>
    <property type="match status" value="1"/>
</dbReference>
<dbReference type="InterPro" id="IPR010998">
    <property type="entry name" value="Integrase_recombinase_N"/>
</dbReference>
<dbReference type="CDD" id="cd00798">
    <property type="entry name" value="INT_XerDC_C"/>
    <property type="match status" value="1"/>
</dbReference>
<dbReference type="EMBL" id="CAADFA010000195">
    <property type="protein sequence ID" value="VFJ57251.1"/>
    <property type="molecule type" value="Genomic_DNA"/>
</dbReference>
<evidence type="ECO:0000259" key="12">
    <source>
        <dbReference type="PROSITE" id="PS51900"/>
    </source>
</evidence>
<dbReference type="InterPro" id="IPR013762">
    <property type="entry name" value="Integrase-like_cat_sf"/>
</dbReference>
<dbReference type="InterPro" id="IPR002104">
    <property type="entry name" value="Integrase_catalytic"/>
</dbReference>
<evidence type="ECO:0000256" key="8">
    <source>
        <dbReference type="ARBA" id="ARBA00023306"/>
    </source>
</evidence>
<keyword evidence="7 9" id="KW-0233">DNA recombination</keyword>
<feature type="active site" evidence="9">
    <location>
        <position position="286"/>
    </location>
</feature>
<evidence type="ECO:0000256" key="6">
    <source>
        <dbReference type="ARBA" id="ARBA00023125"/>
    </source>
</evidence>
<keyword evidence="4 9" id="KW-0159">Chromosome partition</keyword>
<protein>
    <recommendedName>
        <fullName evidence="9">Tyrosine recombinase XerC</fullName>
    </recommendedName>
</protein>
<dbReference type="GO" id="GO:0051301">
    <property type="term" value="P:cell division"/>
    <property type="evidence" value="ECO:0007669"/>
    <property type="project" value="UniProtKB-KW"/>
</dbReference>
<evidence type="ECO:0000256" key="10">
    <source>
        <dbReference type="SAM" id="MobiDB-lite"/>
    </source>
</evidence>
<proteinExistence type="inferred from homology"/>
<dbReference type="GO" id="GO:0005737">
    <property type="term" value="C:cytoplasm"/>
    <property type="evidence" value="ECO:0007669"/>
    <property type="project" value="UniProtKB-SubCell"/>
</dbReference>
<comment type="subcellular location">
    <subcellularLocation>
        <location evidence="1 9">Cytoplasm</location>
    </subcellularLocation>
</comment>
<dbReference type="SUPFAM" id="SSF56349">
    <property type="entry name" value="DNA breaking-rejoining enzymes"/>
    <property type="match status" value="1"/>
</dbReference>
<organism evidence="15">
    <name type="scientific">Candidatus Kentrum sp. FM</name>
    <dbReference type="NCBI Taxonomy" id="2126340"/>
    <lineage>
        <taxon>Bacteria</taxon>
        <taxon>Pseudomonadati</taxon>
        <taxon>Pseudomonadota</taxon>
        <taxon>Gammaproteobacteria</taxon>
        <taxon>Candidatus Kentrum</taxon>
    </lineage>
</organism>
<dbReference type="InterPro" id="IPR044068">
    <property type="entry name" value="CB"/>
</dbReference>
<dbReference type="GO" id="GO:0006313">
    <property type="term" value="P:DNA transposition"/>
    <property type="evidence" value="ECO:0007669"/>
    <property type="project" value="UniProtKB-UniRule"/>
</dbReference>
<keyword evidence="3 9" id="KW-0132">Cell division</keyword>
<feature type="active site" evidence="9">
    <location>
        <position position="309"/>
    </location>
</feature>
<evidence type="ECO:0000313" key="15">
    <source>
        <dbReference type="EMBL" id="VFK11875.1"/>
    </source>
</evidence>
<dbReference type="GO" id="GO:0009037">
    <property type="term" value="F:tyrosine-based site-specific recombinase activity"/>
    <property type="evidence" value="ECO:0007669"/>
    <property type="project" value="UniProtKB-UniRule"/>
</dbReference>
<evidence type="ECO:0000313" key="13">
    <source>
        <dbReference type="EMBL" id="VFJ57251.1"/>
    </source>
</evidence>
<dbReference type="PANTHER" id="PTHR30349:SF81">
    <property type="entry name" value="TYROSINE RECOMBINASE XERC"/>
    <property type="match status" value="1"/>
</dbReference>
<evidence type="ECO:0000256" key="2">
    <source>
        <dbReference type="ARBA" id="ARBA00022490"/>
    </source>
</evidence>
<name>A0A450W4B0_9GAMM</name>
<keyword evidence="8 9" id="KW-0131">Cell cycle</keyword>
<accession>A0A450W4B0</accession>
<keyword evidence="6 9" id="KW-0238">DNA-binding</keyword>
<dbReference type="InterPro" id="IPR011010">
    <property type="entry name" value="DNA_brk_join_enz"/>
</dbReference>
<feature type="domain" description="Core-binding (CB)" evidence="12">
    <location>
        <begin position="22"/>
        <end position="108"/>
    </location>
</feature>
<dbReference type="Gene3D" id="1.10.150.130">
    <property type="match status" value="1"/>
</dbReference>
<dbReference type="InterPro" id="IPR004107">
    <property type="entry name" value="Integrase_SAM-like_N"/>
</dbReference>
<evidence type="ECO:0000256" key="7">
    <source>
        <dbReference type="ARBA" id="ARBA00023172"/>
    </source>
</evidence>
<comment type="subunit">
    <text evidence="9">Forms a cyclic heterotetrameric complex composed of two molecules of XerC and two molecules of XerD.</text>
</comment>
<dbReference type="AlphaFoldDB" id="A0A450W4B0"/>
<dbReference type="InterPro" id="IPR023009">
    <property type="entry name" value="Tyrosine_recombinase_XerC/XerD"/>
</dbReference>
<feature type="domain" description="Tyr recombinase" evidence="11">
    <location>
        <begin position="129"/>
        <end position="331"/>
    </location>
</feature>
<evidence type="ECO:0000313" key="14">
    <source>
        <dbReference type="EMBL" id="VFJ58689.1"/>
    </source>
</evidence>
<feature type="active site" evidence="9">
    <location>
        <position position="193"/>
    </location>
</feature>
<dbReference type="PROSITE" id="PS51900">
    <property type="entry name" value="CB"/>
    <property type="match status" value="1"/>
</dbReference>
<feature type="active site" description="O-(3'-phospho-DNA)-tyrosine intermediate" evidence="9">
    <location>
        <position position="318"/>
    </location>
</feature>
<dbReference type="InterPro" id="IPR050090">
    <property type="entry name" value="Tyrosine_recombinase_XerCD"/>
</dbReference>
<evidence type="ECO:0000256" key="9">
    <source>
        <dbReference type="HAMAP-Rule" id="MF_01808"/>
    </source>
</evidence>
<dbReference type="EMBL" id="CAADFL010000213">
    <property type="protein sequence ID" value="VFK11875.1"/>
    <property type="molecule type" value="Genomic_DNA"/>
</dbReference>
<keyword evidence="2 9" id="KW-0963">Cytoplasm</keyword>
<evidence type="ECO:0000256" key="3">
    <source>
        <dbReference type="ARBA" id="ARBA00022618"/>
    </source>
</evidence>
<dbReference type="EMBL" id="CAADEZ010000223">
    <property type="protein sequence ID" value="VFJ58689.1"/>
    <property type="molecule type" value="Genomic_DNA"/>
</dbReference>
<sequence length="352" mass="39681">MNETDSPTARPPHSAQDSARNNALTDAVDAFIHHMATERRLSPLTCKIYRRDLTHLMEFCREQDIDAWDRLDSAHVRLLVGQQRRLGKSPNTTQRLLSTVRSFYRFLGHEGIVARNPTVGVTVPRRARRLPRVLDVDQVAGLLPPATGDKLPEPNRKGLPFAAPNEPADDPWQSPLLIRDWAIIELLYSSGLRLAELVGLNLLDLDLAEGLVRVTGKGNKTRIVPVGRTARRVIGRWLWERAKLVGSEETALFVSQRKTRLSARSVQARLQRWGGGEVSLHPHLLRHCFASHLLESSGDLRAVQELLGHADISTTQIYTHLDFQHLASVYDDTHPRARKKLSTKDTKEHEGR</sequence>
<dbReference type="PROSITE" id="PS51898">
    <property type="entry name" value="TYR_RECOMBINASE"/>
    <property type="match status" value="1"/>
</dbReference>
<dbReference type="GO" id="GO:0003677">
    <property type="term" value="F:DNA binding"/>
    <property type="evidence" value="ECO:0007669"/>
    <property type="project" value="UniProtKB-UniRule"/>
</dbReference>
<evidence type="ECO:0000256" key="1">
    <source>
        <dbReference type="ARBA" id="ARBA00004496"/>
    </source>
</evidence>
<evidence type="ECO:0000256" key="4">
    <source>
        <dbReference type="ARBA" id="ARBA00022829"/>
    </source>
</evidence>
<dbReference type="PANTHER" id="PTHR30349">
    <property type="entry name" value="PHAGE INTEGRASE-RELATED"/>
    <property type="match status" value="1"/>
</dbReference>
<feature type="active site" evidence="9">
    <location>
        <position position="217"/>
    </location>
</feature>